<dbReference type="SUPFAM" id="SSF48371">
    <property type="entry name" value="ARM repeat"/>
    <property type="match status" value="1"/>
</dbReference>
<feature type="domain" description="F5/8 type C" evidence="6">
    <location>
        <begin position="768"/>
        <end position="897"/>
    </location>
</feature>
<dbReference type="PANTHER" id="PTHR33546:SF1">
    <property type="entry name" value="LARGE, MULTIFUNCTIONAL SECRETED PROTEIN"/>
    <property type="match status" value="1"/>
</dbReference>
<keyword evidence="3 4" id="KW-0408">Iron</keyword>
<evidence type="ECO:0000259" key="6">
    <source>
        <dbReference type="PROSITE" id="PS50022"/>
    </source>
</evidence>
<dbReference type="Gene3D" id="2.60.120.260">
    <property type="entry name" value="Galactose-binding domain-like"/>
    <property type="match status" value="1"/>
</dbReference>
<dbReference type="InterPro" id="IPR011041">
    <property type="entry name" value="Quinoprot_gluc/sorb_DH_b-prop"/>
</dbReference>
<dbReference type="PROSITE" id="PS50022">
    <property type="entry name" value="FA58C_3"/>
    <property type="match status" value="1"/>
</dbReference>
<dbReference type="InterPro" id="IPR016024">
    <property type="entry name" value="ARM-type_fold"/>
</dbReference>
<accession>A0ABZ0IRB4</accession>
<dbReference type="Pfam" id="PF00754">
    <property type="entry name" value="F5_F8_type_C"/>
    <property type="match status" value="1"/>
</dbReference>
<keyword evidence="1 4" id="KW-0349">Heme</keyword>
<sequence length="933" mass="104163">MRTTYRLWLSVASALFIIVSSTSCSDTDKKFDKTPQLSTPQDTVNLPVVSLPEGADTTNAYWQGIDLEPKKPVIPLPVNEEKARFLLQPGYSLEPILTEPQIQQPGAITFDGNGRMYVLELRTYMLTADSEGTLEPVSAISRWEDKNNDGVYETGGTFVDSLVFPRFVLAFGPNSVLTMESNTDNVYMFTDTDNDGKADKKEFFTDNFGRPGNVEHQQAFLYWGMDNWLYSTVNPFRVRWTPNGVIREATGSNHAQWGISHDDDGKLWFQGGSNGLPMSFQFPIHYGDYIVKDVNYAEGFDVPWGAPVKIADMQGGMGAVRMPEGTLNRVTGAAGNDVYRGDRLPKELYGQYFYGEPVARIVRQINPVVNEGLTTLHNVFQDQKSEFIRSTDPLFRPVDMTTAPDGTMYITDMYHGIIQEGEWTPVGSYLRAKIEQYQLDKVVGLGRIWRLNHQDFQRDKTKPKMYDQKSSELLAYLSHPNGWWRDMAQQVLVQRQDKSVAPELVKLAKTSNNLLARFHALWVLEGIGALDAGLVREMMKDSNPRMRIQAMWVGETLYKAGDMSLGADYVRMMNDEDTMVKMRAMMTGRLLKIPGTEKAVKTVMAADQTAGVQLVGQQVLEPVVVNSFFGRSNPNYSEKEQALLEKGADIFNSLCSTCHGTLGLGAPGGRGKLMAPSLAASKRIKGHPDYVIKTLLHGMTGDIEGTSYTGVMMAPMGNNDDEWIAAAASFIRANFENESSLVTAEDVARVRANTTGQTKSYTYPELLASVPKVLTPTDGWKMTASHTANTRKGSTASAKGAFNFEGWTTGITQQAGMWYQVQLPKPATITEIHFTSPPISRGWRPGSPPPIHTYPKEYDLEVSMDGKQWTKLLENAKGDNASMAIRIDPVETKFLRMTLTKSDSVVHGEFRGKPIDFEVTWTMREMKLYGFME</sequence>
<evidence type="ECO:0000259" key="7">
    <source>
        <dbReference type="PROSITE" id="PS51007"/>
    </source>
</evidence>
<feature type="domain" description="Cytochrome c" evidence="7">
    <location>
        <begin position="642"/>
        <end position="735"/>
    </location>
</feature>
<dbReference type="InterPro" id="IPR055557">
    <property type="entry name" value="DUF7133"/>
</dbReference>
<gene>
    <name evidence="8" type="ORF">RT717_24610</name>
</gene>
<dbReference type="PROSITE" id="PS51007">
    <property type="entry name" value="CYTC"/>
    <property type="match status" value="1"/>
</dbReference>
<feature type="chain" id="PRO_5046252134" evidence="5">
    <location>
        <begin position="26"/>
        <end position="933"/>
    </location>
</feature>
<organism evidence="8 9">
    <name type="scientific">Imperialibacter roseus</name>
    <dbReference type="NCBI Taxonomy" id="1324217"/>
    <lineage>
        <taxon>Bacteria</taxon>
        <taxon>Pseudomonadati</taxon>
        <taxon>Bacteroidota</taxon>
        <taxon>Cytophagia</taxon>
        <taxon>Cytophagales</taxon>
        <taxon>Flammeovirgaceae</taxon>
        <taxon>Imperialibacter</taxon>
    </lineage>
</organism>
<proteinExistence type="predicted"/>
<dbReference type="Gene3D" id="1.25.10.10">
    <property type="entry name" value="Leucine-rich Repeat Variant"/>
    <property type="match status" value="1"/>
</dbReference>
<dbReference type="PROSITE" id="PS51257">
    <property type="entry name" value="PROKAR_LIPOPROTEIN"/>
    <property type="match status" value="1"/>
</dbReference>
<protein>
    <submittedName>
        <fullName evidence="8">Discoidin domain-containing protein</fullName>
    </submittedName>
</protein>
<feature type="signal peptide" evidence="5">
    <location>
        <begin position="1"/>
        <end position="25"/>
    </location>
</feature>
<dbReference type="SUPFAM" id="SSF46626">
    <property type="entry name" value="Cytochrome c"/>
    <property type="match status" value="1"/>
</dbReference>
<evidence type="ECO:0000256" key="4">
    <source>
        <dbReference type="PROSITE-ProRule" id="PRU00433"/>
    </source>
</evidence>
<evidence type="ECO:0000256" key="2">
    <source>
        <dbReference type="ARBA" id="ARBA00022723"/>
    </source>
</evidence>
<dbReference type="SUPFAM" id="SSF49785">
    <property type="entry name" value="Galactose-binding domain-like"/>
    <property type="match status" value="1"/>
</dbReference>
<dbReference type="RefSeq" id="WP_317488988.1">
    <property type="nucleotide sequence ID" value="NZ_CP136051.1"/>
</dbReference>
<evidence type="ECO:0000256" key="5">
    <source>
        <dbReference type="SAM" id="SignalP"/>
    </source>
</evidence>
<dbReference type="InterPro" id="IPR009056">
    <property type="entry name" value="Cyt_c-like_dom"/>
</dbReference>
<evidence type="ECO:0000313" key="8">
    <source>
        <dbReference type="EMBL" id="WOK06261.1"/>
    </source>
</evidence>
<dbReference type="Gene3D" id="2.120.10.30">
    <property type="entry name" value="TolB, C-terminal domain"/>
    <property type="match status" value="1"/>
</dbReference>
<keyword evidence="9" id="KW-1185">Reference proteome</keyword>
<evidence type="ECO:0000313" key="9">
    <source>
        <dbReference type="Proteomes" id="UP001302349"/>
    </source>
</evidence>
<evidence type="ECO:0000256" key="3">
    <source>
        <dbReference type="ARBA" id="ARBA00023004"/>
    </source>
</evidence>
<dbReference type="Gene3D" id="1.10.760.10">
    <property type="entry name" value="Cytochrome c-like domain"/>
    <property type="match status" value="1"/>
</dbReference>
<dbReference type="EMBL" id="CP136051">
    <property type="protein sequence ID" value="WOK06261.1"/>
    <property type="molecule type" value="Genomic_DNA"/>
</dbReference>
<keyword evidence="2 4" id="KW-0479">Metal-binding</keyword>
<dbReference type="Pfam" id="PF13442">
    <property type="entry name" value="Cytochrome_CBB3"/>
    <property type="match status" value="1"/>
</dbReference>
<evidence type="ECO:0000256" key="1">
    <source>
        <dbReference type="ARBA" id="ARBA00022617"/>
    </source>
</evidence>
<dbReference type="InterPro" id="IPR008979">
    <property type="entry name" value="Galactose-bd-like_sf"/>
</dbReference>
<dbReference type="PANTHER" id="PTHR33546">
    <property type="entry name" value="LARGE, MULTIFUNCTIONAL SECRETED PROTEIN-RELATED"/>
    <property type="match status" value="1"/>
</dbReference>
<dbReference type="InterPro" id="IPR011042">
    <property type="entry name" value="6-blade_b-propeller_TolB-like"/>
</dbReference>
<name>A0ABZ0IRB4_9BACT</name>
<keyword evidence="5" id="KW-0732">Signal</keyword>
<dbReference type="InterPro" id="IPR011989">
    <property type="entry name" value="ARM-like"/>
</dbReference>
<dbReference type="InterPro" id="IPR000421">
    <property type="entry name" value="FA58C"/>
</dbReference>
<dbReference type="InterPro" id="IPR036909">
    <property type="entry name" value="Cyt_c-like_dom_sf"/>
</dbReference>
<reference evidence="8 9" key="1">
    <citation type="journal article" date="2023" name="Microbiol. Resour. Announc.">
        <title>Complete Genome Sequence of Imperialibacter roseus strain P4T.</title>
        <authorList>
            <person name="Tizabi D.R."/>
            <person name="Bachvaroff T."/>
            <person name="Hill R.T."/>
        </authorList>
    </citation>
    <scope>NUCLEOTIDE SEQUENCE [LARGE SCALE GENOMIC DNA]</scope>
    <source>
        <strain evidence="8 9">P4T</strain>
    </source>
</reference>
<dbReference type="Pfam" id="PF23500">
    <property type="entry name" value="DUF7133"/>
    <property type="match status" value="1"/>
</dbReference>
<dbReference type="SUPFAM" id="SSF50952">
    <property type="entry name" value="Soluble quinoprotein glucose dehydrogenase"/>
    <property type="match status" value="1"/>
</dbReference>
<dbReference type="Proteomes" id="UP001302349">
    <property type="component" value="Chromosome"/>
</dbReference>